<dbReference type="InterPro" id="IPR052048">
    <property type="entry name" value="ST_Response_Regulator"/>
</dbReference>
<dbReference type="Proteomes" id="UP001341840">
    <property type="component" value="Unassembled WGS sequence"/>
</dbReference>
<sequence length="235" mass="26405">MHTPWVDEDLSLRLELVAPPSLSMKNTTASAQHYTAYERKPQIHHLRDFIFDLDFVHLKMYKTSSFGGWKSCIIQPGSVNVVGPRFLPRPPFPLPAGGSTQQRSSSVPFFRRSRTHKMLRIIHGKMLNSVGIKNQVVQNGKEAIDLHLSGQTFDLILIDMDMPIMNGIQTSRAILTHINLLFRYSSRNAKELNHPKAHLLTLTIEARHPIKKSFGQSLSDLILTLAPSVGKAHGS</sequence>
<name>A0ABU6S9N3_9FABA</name>
<keyword evidence="3" id="KW-1185">Reference proteome</keyword>
<dbReference type="PANTHER" id="PTHR43228:SF1">
    <property type="entry name" value="TWO-COMPONENT RESPONSE REGULATOR ARR22"/>
    <property type="match status" value="1"/>
</dbReference>
<dbReference type="CDD" id="cd17546">
    <property type="entry name" value="REC_hyHK_CKI1_RcsC-like"/>
    <property type="match status" value="1"/>
</dbReference>
<feature type="domain" description="Response regulatory" evidence="1">
    <location>
        <begin position="116"/>
        <end position="177"/>
    </location>
</feature>
<gene>
    <name evidence="2" type="ORF">PIB30_024064</name>
</gene>
<dbReference type="PANTHER" id="PTHR43228">
    <property type="entry name" value="TWO-COMPONENT RESPONSE REGULATOR"/>
    <property type="match status" value="1"/>
</dbReference>
<proteinExistence type="predicted"/>
<reference evidence="2 3" key="1">
    <citation type="journal article" date="2023" name="Plants (Basel)">
        <title>Bridging the Gap: Combining Genomics and Transcriptomics Approaches to Understand Stylosanthes scabra, an Orphan Legume from the Brazilian Caatinga.</title>
        <authorList>
            <person name="Ferreira-Neto J.R.C."/>
            <person name="da Silva M.D."/>
            <person name="Binneck E."/>
            <person name="de Melo N.F."/>
            <person name="da Silva R.H."/>
            <person name="de Melo A.L.T.M."/>
            <person name="Pandolfi V."/>
            <person name="Bustamante F.O."/>
            <person name="Brasileiro-Vidal A.C."/>
            <person name="Benko-Iseppon A.M."/>
        </authorList>
    </citation>
    <scope>NUCLEOTIDE SEQUENCE [LARGE SCALE GENOMIC DNA]</scope>
    <source>
        <tissue evidence="2">Leaves</tissue>
    </source>
</reference>
<dbReference type="Pfam" id="PF00072">
    <property type="entry name" value="Response_reg"/>
    <property type="match status" value="1"/>
</dbReference>
<comment type="caution">
    <text evidence="2">The sequence shown here is derived from an EMBL/GenBank/DDBJ whole genome shotgun (WGS) entry which is preliminary data.</text>
</comment>
<evidence type="ECO:0000259" key="1">
    <source>
        <dbReference type="Pfam" id="PF00072"/>
    </source>
</evidence>
<evidence type="ECO:0000313" key="3">
    <source>
        <dbReference type="Proteomes" id="UP001341840"/>
    </source>
</evidence>
<organism evidence="2 3">
    <name type="scientific">Stylosanthes scabra</name>
    <dbReference type="NCBI Taxonomy" id="79078"/>
    <lineage>
        <taxon>Eukaryota</taxon>
        <taxon>Viridiplantae</taxon>
        <taxon>Streptophyta</taxon>
        <taxon>Embryophyta</taxon>
        <taxon>Tracheophyta</taxon>
        <taxon>Spermatophyta</taxon>
        <taxon>Magnoliopsida</taxon>
        <taxon>eudicotyledons</taxon>
        <taxon>Gunneridae</taxon>
        <taxon>Pentapetalae</taxon>
        <taxon>rosids</taxon>
        <taxon>fabids</taxon>
        <taxon>Fabales</taxon>
        <taxon>Fabaceae</taxon>
        <taxon>Papilionoideae</taxon>
        <taxon>50 kb inversion clade</taxon>
        <taxon>dalbergioids sensu lato</taxon>
        <taxon>Dalbergieae</taxon>
        <taxon>Pterocarpus clade</taxon>
        <taxon>Stylosanthes</taxon>
    </lineage>
</organism>
<dbReference type="SUPFAM" id="SSF52172">
    <property type="entry name" value="CheY-like"/>
    <property type="match status" value="1"/>
</dbReference>
<dbReference type="InterPro" id="IPR001789">
    <property type="entry name" value="Sig_transdc_resp-reg_receiver"/>
</dbReference>
<accession>A0ABU6S9N3</accession>
<dbReference type="InterPro" id="IPR011006">
    <property type="entry name" value="CheY-like_superfamily"/>
</dbReference>
<dbReference type="Gene3D" id="3.40.50.2300">
    <property type="match status" value="1"/>
</dbReference>
<dbReference type="EMBL" id="JASCZI010060500">
    <property type="protein sequence ID" value="MED6132987.1"/>
    <property type="molecule type" value="Genomic_DNA"/>
</dbReference>
<evidence type="ECO:0000313" key="2">
    <source>
        <dbReference type="EMBL" id="MED6132987.1"/>
    </source>
</evidence>
<protein>
    <recommendedName>
        <fullName evidence="1">Response regulatory domain-containing protein</fullName>
    </recommendedName>
</protein>